<dbReference type="EMBL" id="JALNMH010000012">
    <property type="protein sequence ID" value="MCK7594901.1"/>
    <property type="molecule type" value="Genomic_DNA"/>
</dbReference>
<dbReference type="Proteomes" id="UP001431449">
    <property type="component" value="Unassembled WGS sequence"/>
</dbReference>
<accession>A0ABT0GK33</accession>
<reference evidence="2" key="1">
    <citation type="submission" date="2022-04" db="EMBL/GenBank/DDBJ databases">
        <title>Lysobacter sp. CAU 1642 isolated from sea sand.</title>
        <authorList>
            <person name="Kim W."/>
        </authorList>
    </citation>
    <scope>NUCLEOTIDE SEQUENCE</scope>
    <source>
        <strain evidence="2">CAU 1642</strain>
    </source>
</reference>
<evidence type="ECO:0000256" key="1">
    <source>
        <dbReference type="SAM" id="MobiDB-lite"/>
    </source>
</evidence>
<protein>
    <recommendedName>
        <fullName evidence="4">Protein phosphatase CheZ</fullName>
    </recommendedName>
</protein>
<organism evidence="2 3">
    <name type="scientific">Pseudomarimonas salicorniae</name>
    <dbReference type="NCBI Taxonomy" id="2933270"/>
    <lineage>
        <taxon>Bacteria</taxon>
        <taxon>Pseudomonadati</taxon>
        <taxon>Pseudomonadota</taxon>
        <taxon>Gammaproteobacteria</taxon>
        <taxon>Lysobacterales</taxon>
        <taxon>Lysobacteraceae</taxon>
        <taxon>Pseudomarimonas</taxon>
    </lineage>
</organism>
<evidence type="ECO:0000313" key="3">
    <source>
        <dbReference type="Proteomes" id="UP001431449"/>
    </source>
</evidence>
<proteinExistence type="predicted"/>
<evidence type="ECO:0000313" key="2">
    <source>
        <dbReference type="EMBL" id="MCK7594901.1"/>
    </source>
</evidence>
<feature type="region of interest" description="Disordered" evidence="1">
    <location>
        <begin position="253"/>
        <end position="275"/>
    </location>
</feature>
<sequence>MAEQGKTGGPGGDQLSEQLHPILQEWSQLITSLASLIRENVEGLLPAVFGLANLAQRASEAKVSASQGARAAGASLRDRAGKLKQAMEPLEQAIEAARPVKALLGPLADQAQVLRERYPDDADLARFLDLLGGGGDGAALQRVNTLVEAAEVVETAGIGALGELESGLDRIDEMLHSDTAELEAAAARVKHFVDSSREAIDQLIVKLQFQDRTDQILQHLLADFESLRSALNEVGEQPFDVEAWRNERQRRFTTAEERQAGSGSVSTDAGDIELF</sequence>
<gene>
    <name evidence="2" type="ORF">M0G41_14620</name>
</gene>
<name>A0ABT0GK33_9GAMM</name>
<keyword evidence="3" id="KW-1185">Reference proteome</keyword>
<evidence type="ECO:0008006" key="4">
    <source>
        <dbReference type="Google" id="ProtNLM"/>
    </source>
</evidence>
<comment type="caution">
    <text evidence="2">The sequence shown here is derived from an EMBL/GenBank/DDBJ whole genome shotgun (WGS) entry which is preliminary data.</text>
</comment>
<dbReference type="RefSeq" id="WP_248210586.1">
    <property type="nucleotide sequence ID" value="NZ_JALNMH010000012.1"/>
</dbReference>